<evidence type="ECO:0000313" key="2">
    <source>
        <dbReference type="Proteomes" id="UP000252519"/>
    </source>
</evidence>
<proteinExistence type="predicted"/>
<reference evidence="1 2" key="1">
    <citation type="submission" date="2014-10" db="EMBL/GenBank/DDBJ databases">
        <title>Draft genome of the hookworm Ancylostoma caninum.</title>
        <authorList>
            <person name="Mitreva M."/>
        </authorList>
    </citation>
    <scope>NUCLEOTIDE SEQUENCE [LARGE SCALE GENOMIC DNA]</scope>
    <source>
        <strain evidence="1 2">Baltimore</strain>
    </source>
</reference>
<keyword evidence="2" id="KW-1185">Reference proteome</keyword>
<name>A0A368F8K4_ANCCA</name>
<dbReference type="AlphaFoldDB" id="A0A368F8K4"/>
<protein>
    <submittedName>
        <fullName evidence="1">Uncharacterized protein</fullName>
    </submittedName>
</protein>
<sequence length="34" mass="3780">MNKEKDTVLIEVMCGLLMDIAQQLKLGTILMKTG</sequence>
<accession>A0A368F8K4</accession>
<dbReference type="EMBL" id="JOJR01002579">
    <property type="protein sequence ID" value="RCN28486.1"/>
    <property type="molecule type" value="Genomic_DNA"/>
</dbReference>
<dbReference type="Proteomes" id="UP000252519">
    <property type="component" value="Unassembled WGS sequence"/>
</dbReference>
<gene>
    <name evidence="1" type="ORF">ANCCAN_25771</name>
</gene>
<organism evidence="1 2">
    <name type="scientific">Ancylostoma caninum</name>
    <name type="common">Dog hookworm</name>
    <dbReference type="NCBI Taxonomy" id="29170"/>
    <lineage>
        <taxon>Eukaryota</taxon>
        <taxon>Metazoa</taxon>
        <taxon>Ecdysozoa</taxon>
        <taxon>Nematoda</taxon>
        <taxon>Chromadorea</taxon>
        <taxon>Rhabditida</taxon>
        <taxon>Rhabditina</taxon>
        <taxon>Rhabditomorpha</taxon>
        <taxon>Strongyloidea</taxon>
        <taxon>Ancylostomatidae</taxon>
        <taxon>Ancylostomatinae</taxon>
        <taxon>Ancylostoma</taxon>
    </lineage>
</organism>
<comment type="caution">
    <text evidence="1">The sequence shown here is derived from an EMBL/GenBank/DDBJ whole genome shotgun (WGS) entry which is preliminary data.</text>
</comment>
<evidence type="ECO:0000313" key="1">
    <source>
        <dbReference type="EMBL" id="RCN28486.1"/>
    </source>
</evidence>